<feature type="domain" description="ABC transmembrane type-1" evidence="8">
    <location>
        <begin position="92"/>
        <end position="281"/>
    </location>
</feature>
<comment type="subcellular location">
    <subcellularLocation>
        <location evidence="1 7">Cell membrane</location>
        <topology evidence="1 7">Multi-pass membrane protein</topology>
    </subcellularLocation>
</comment>
<dbReference type="GO" id="GO:0055085">
    <property type="term" value="P:transmembrane transport"/>
    <property type="evidence" value="ECO:0007669"/>
    <property type="project" value="InterPro"/>
</dbReference>
<dbReference type="InterPro" id="IPR035906">
    <property type="entry name" value="MetI-like_sf"/>
</dbReference>
<evidence type="ECO:0000256" key="2">
    <source>
        <dbReference type="ARBA" id="ARBA00022448"/>
    </source>
</evidence>
<dbReference type="PANTHER" id="PTHR43386">
    <property type="entry name" value="OLIGOPEPTIDE TRANSPORT SYSTEM PERMEASE PROTEIN APPC"/>
    <property type="match status" value="1"/>
</dbReference>
<sequence length="295" mass="31472">MNAESVTLRPSRSSRLIRVRMRWRISWTGLVLGLAGLAVVFLALCAIAPQWIAPYSPLVMNVDAILNGPSAGHWLGTDQFGRDVFTIIVYGSRQSLLTGIGSVLIGGLIGSLIGLLAGYRGGWIDSLFMRLIDVVMSIPGILLAVSISVALGSSQLNVILAVSVAMIPGYARVVRGQVITVKSRPFIDAARAVGASNTEIMLRHVLPNCFSPLLVMAAMGIGSSILMGSSLSFLGLGEIGEIPDWGFLLSQGRSYLTVAWWIATFPGLAITCLVVAVNVLGDELRDRLDPKSGRR</sequence>
<organism evidence="9 10">
    <name type="scientific">Cohnella faecalis</name>
    <dbReference type="NCBI Taxonomy" id="2315694"/>
    <lineage>
        <taxon>Bacteria</taxon>
        <taxon>Bacillati</taxon>
        <taxon>Bacillota</taxon>
        <taxon>Bacilli</taxon>
        <taxon>Bacillales</taxon>
        <taxon>Paenibacillaceae</taxon>
        <taxon>Cohnella</taxon>
    </lineage>
</organism>
<evidence type="ECO:0000259" key="8">
    <source>
        <dbReference type="PROSITE" id="PS50928"/>
    </source>
</evidence>
<feature type="transmembrane region" description="Helical" evidence="7">
    <location>
        <begin position="257"/>
        <end position="281"/>
    </location>
</feature>
<dbReference type="Gene3D" id="1.10.3720.10">
    <property type="entry name" value="MetI-like"/>
    <property type="match status" value="1"/>
</dbReference>
<evidence type="ECO:0000313" key="10">
    <source>
        <dbReference type="Proteomes" id="UP000266340"/>
    </source>
</evidence>
<reference evidence="9 10" key="1">
    <citation type="submission" date="2018-09" db="EMBL/GenBank/DDBJ databases">
        <title>Cohnella cavernae sp. nov., isolated from a karst cave.</title>
        <authorList>
            <person name="Zhu H."/>
        </authorList>
    </citation>
    <scope>NUCLEOTIDE SEQUENCE [LARGE SCALE GENOMIC DNA]</scope>
    <source>
        <strain evidence="9 10">K2E09-144</strain>
    </source>
</reference>
<dbReference type="Proteomes" id="UP000266340">
    <property type="component" value="Unassembled WGS sequence"/>
</dbReference>
<dbReference type="OrthoDB" id="9797472at2"/>
<keyword evidence="5 7" id="KW-1133">Transmembrane helix</keyword>
<keyword evidence="4 7" id="KW-0812">Transmembrane</keyword>
<name>A0A398CRK3_9BACL</name>
<evidence type="ECO:0000256" key="4">
    <source>
        <dbReference type="ARBA" id="ARBA00022692"/>
    </source>
</evidence>
<evidence type="ECO:0000313" key="9">
    <source>
        <dbReference type="EMBL" id="RIE05172.1"/>
    </source>
</evidence>
<feature type="transmembrane region" description="Helical" evidence="7">
    <location>
        <begin position="213"/>
        <end position="237"/>
    </location>
</feature>
<dbReference type="SUPFAM" id="SSF161098">
    <property type="entry name" value="MetI-like"/>
    <property type="match status" value="1"/>
</dbReference>
<keyword evidence="3" id="KW-1003">Cell membrane</keyword>
<evidence type="ECO:0000256" key="6">
    <source>
        <dbReference type="ARBA" id="ARBA00023136"/>
    </source>
</evidence>
<dbReference type="InterPro" id="IPR000515">
    <property type="entry name" value="MetI-like"/>
</dbReference>
<feature type="transmembrane region" description="Helical" evidence="7">
    <location>
        <begin position="96"/>
        <end position="119"/>
    </location>
</feature>
<dbReference type="PANTHER" id="PTHR43386:SF1">
    <property type="entry name" value="D,D-DIPEPTIDE TRANSPORT SYSTEM PERMEASE PROTEIN DDPC-RELATED"/>
    <property type="match status" value="1"/>
</dbReference>
<dbReference type="AlphaFoldDB" id="A0A398CRK3"/>
<keyword evidence="6 7" id="KW-0472">Membrane</keyword>
<proteinExistence type="inferred from homology"/>
<feature type="transmembrane region" description="Helical" evidence="7">
    <location>
        <begin position="25"/>
        <end position="52"/>
    </location>
</feature>
<dbReference type="InterPro" id="IPR050366">
    <property type="entry name" value="BP-dependent_transpt_permease"/>
</dbReference>
<dbReference type="RefSeq" id="WP_119147552.1">
    <property type="nucleotide sequence ID" value="NZ_JBHSOV010000044.1"/>
</dbReference>
<keyword evidence="10" id="KW-1185">Reference proteome</keyword>
<accession>A0A398CRK3</accession>
<comment type="caution">
    <text evidence="9">The sequence shown here is derived from an EMBL/GenBank/DDBJ whole genome shotgun (WGS) entry which is preliminary data.</text>
</comment>
<protein>
    <submittedName>
        <fullName evidence="9">ABC transporter permease</fullName>
    </submittedName>
</protein>
<dbReference type="CDD" id="cd06261">
    <property type="entry name" value="TM_PBP2"/>
    <property type="match status" value="1"/>
</dbReference>
<comment type="similarity">
    <text evidence="7">Belongs to the binding-protein-dependent transport system permease family.</text>
</comment>
<evidence type="ECO:0000256" key="3">
    <source>
        <dbReference type="ARBA" id="ARBA00022475"/>
    </source>
</evidence>
<feature type="transmembrane region" description="Helical" evidence="7">
    <location>
        <begin position="131"/>
        <end position="150"/>
    </location>
</feature>
<gene>
    <name evidence="9" type="ORF">D3H35_02040</name>
</gene>
<evidence type="ECO:0000256" key="5">
    <source>
        <dbReference type="ARBA" id="ARBA00022989"/>
    </source>
</evidence>
<feature type="transmembrane region" description="Helical" evidence="7">
    <location>
        <begin position="156"/>
        <end position="174"/>
    </location>
</feature>
<dbReference type="Pfam" id="PF00528">
    <property type="entry name" value="BPD_transp_1"/>
    <property type="match status" value="1"/>
</dbReference>
<evidence type="ECO:0000256" key="1">
    <source>
        <dbReference type="ARBA" id="ARBA00004651"/>
    </source>
</evidence>
<dbReference type="GO" id="GO:0005886">
    <property type="term" value="C:plasma membrane"/>
    <property type="evidence" value="ECO:0007669"/>
    <property type="project" value="UniProtKB-SubCell"/>
</dbReference>
<dbReference type="PROSITE" id="PS50928">
    <property type="entry name" value="ABC_TM1"/>
    <property type="match status" value="1"/>
</dbReference>
<keyword evidence="2 7" id="KW-0813">Transport</keyword>
<evidence type="ECO:0000256" key="7">
    <source>
        <dbReference type="RuleBase" id="RU363032"/>
    </source>
</evidence>
<dbReference type="EMBL" id="QXJM01000015">
    <property type="protein sequence ID" value="RIE05172.1"/>
    <property type="molecule type" value="Genomic_DNA"/>
</dbReference>